<accession>A0ABN2R8D4</accession>
<dbReference type="CDD" id="cd02120">
    <property type="entry name" value="PA_subtilisin_like"/>
    <property type="match status" value="1"/>
</dbReference>
<name>A0ABN2R8D4_9ACTN</name>
<feature type="signal peptide" evidence="9">
    <location>
        <begin position="1"/>
        <end position="22"/>
    </location>
</feature>
<evidence type="ECO:0000256" key="1">
    <source>
        <dbReference type="ARBA" id="ARBA00011073"/>
    </source>
</evidence>
<evidence type="ECO:0000256" key="9">
    <source>
        <dbReference type="SAM" id="SignalP"/>
    </source>
</evidence>
<feature type="active site" description="Charge relay system" evidence="6">
    <location>
        <position position="617"/>
    </location>
</feature>
<dbReference type="PROSITE" id="PS00136">
    <property type="entry name" value="SUBTILASE_ASP"/>
    <property type="match status" value="1"/>
</dbReference>
<evidence type="ECO:0000313" key="15">
    <source>
        <dbReference type="Proteomes" id="UP001500571"/>
    </source>
</evidence>
<feature type="region of interest" description="Disordered" evidence="8">
    <location>
        <begin position="139"/>
        <end position="192"/>
    </location>
</feature>
<keyword evidence="5 6" id="KW-0720">Serine protease</keyword>
<reference evidence="14 15" key="1">
    <citation type="journal article" date="2019" name="Int. J. Syst. Evol. Microbiol.">
        <title>The Global Catalogue of Microorganisms (GCM) 10K type strain sequencing project: providing services to taxonomists for standard genome sequencing and annotation.</title>
        <authorList>
            <consortium name="The Broad Institute Genomics Platform"/>
            <consortium name="The Broad Institute Genome Sequencing Center for Infectious Disease"/>
            <person name="Wu L."/>
            <person name="Ma J."/>
        </authorList>
    </citation>
    <scope>NUCLEOTIDE SEQUENCE [LARGE SCALE GENOMIC DNA]</scope>
    <source>
        <strain evidence="14 15">JCM 15309</strain>
    </source>
</reference>
<protein>
    <recommendedName>
        <fullName evidence="16">Serine protease</fullName>
    </recommendedName>
</protein>
<evidence type="ECO:0000259" key="10">
    <source>
        <dbReference type="Pfam" id="PF00082"/>
    </source>
</evidence>
<dbReference type="EMBL" id="BAAAPB010000002">
    <property type="protein sequence ID" value="GAA1965072.1"/>
    <property type="molecule type" value="Genomic_DNA"/>
</dbReference>
<dbReference type="RefSeq" id="WP_344045421.1">
    <property type="nucleotide sequence ID" value="NZ_BAAAPB010000002.1"/>
</dbReference>
<evidence type="ECO:0000256" key="2">
    <source>
        <dbReference type="ARBA" id="ARBA00022670"/>
    </source>
</evidence>
<gene>
    <name evidence="14" type="ORF">GCM10009798_26660</name>
</gene>
<evidence type="ECO:0000256" key="4">
    <source>
        <dbReference type="ARBA" id="ARBA00022801"/>
    </source>
</evidence>
<dbReference type="Pfam" id="PF02225">
    <property type="entry name" value="PA"/>
    <property type="match status" value="1"/>
</dbReference>
<feature type="chain" id="PRO_5046731787" description="Serine protease" evidence="9">
    <location>
        <begin position="23"/>
        <end position="1032"/>
    </location>
</feature>
<evidence type="ECO:0000256" key="8">
    <source>
        <dbReference type="SAM" id="MobiDB-lite"/>
    </source>
</evidence>
<dbReference type="Proteomes" id="UP001500571">
    <property type="component" value="Unassembled WGS sequence"/>
</dbReference>
<dbReference type="InterPro" id="IPR000209">
    <property type="entry name" value="Peptidase_S8/S53_dom"/>
</dbReference>
<feature type="domain" description="Inhibitor I9" evidence="12">
    <location>
        <begin position="49"/>
        <end position="138"/>
    </location>
</feature>
<evidence type="ECO:0000259" key="12">
    <source>
        <dbReference type="Pfam" id="PF05922"/>
    </source>
</evidence>
<evidence type="ECO:0000259" key="11">
    <source>
        <dbReference type="Pfam" id="PF02225"/>
    </source>
</evidence>
<dbReference type="InterPro" id="IPR036852">
    <property type="entry name" value="Peptidase_S8/S53_dom_sf"/>
</dbReference>
<feature type="active site" description="Charge relay system" evidence="6">
    <location>
        <position position="218"/>
    </location>
</feature>
<dbReference type="Gene3D" id="3.40.50.200">
    <property type="entry name" value="Peptidase S8/S53 domain"/>
    <property type="match status" value="1"/>
</dbReference>
<dbReference type="SUPFAM" id="SSF52743">
    <property type="entry name" value="Subtilisin-like"/>
    <property type="match status" value="1"/>
</dbReference>
<dbReference type="InterPro" id="IPR041469">
    <property type="entry name" value="Subtilisin-like_FN3"/>
</dbReference>
<dbReference type="InterPro" id="IPR023827">
    <property type="entry name" value="Peptidase_S8_Asp-AS"/>
</dbReference>
<comment type="caution">
    <text evidence="14">The sequence shown here is derived from an EMBL/GenBank/DDBJ whole genome shotgun (WGS) entry which is preliminary data.</text>
</comment>
<dbReference type="InterPro" id="IPR015500">
    <property type="entry name" value="Peptidase_S8_subtilisin-rel"/>
</dbReference>
<evidence type="ECO:0000313" key="14">
    <source>
        <dbReference type="EMBL" id="GAA1965072.1"/>
    </source>
</evidence>
<comment type="similarity">
    <text evidence="1 6 7">Belongs to the peptidase S8 family.</text>
</comment>
<feature type="domain" description="Subtilisin-like protease fibronectin type-III" evidence="13">
    <location>
        <begin position="728"/>
        <end position="823"/>
    </location>
</feature>
<keyword evidence="15" id="KW-1185">Reference proteome</keyword>
<feature type="active site" description="Charge relay system" evidence="6">
    <location>
        <position position="295"/>
    </location>
</feature>
<evidence type="ECO:0000259" key="13">
    <source>
        <dbReference type="Pfam" id="PF17766"/>
    </source>
</evidence>
<dbReference type="PROSITE" id="PS00138">
    <property type="entry name" value="SUBTILASE_SER"/>
    <property type="match status" value="1"/>
</dbReference>
<dbReference type="Pfam" id="PF05922">
    <property type="entry name" value="Inhibitor_I9"/>
    <property type="match status" value="1"/>
</dbReference>
<dbReference type="Pfam" id="PF17766">
    <property type="entry name" value="fn3_6"/>
    <property type="match status" value="1"/>
</dbReference>
<dbReference type="PANTHER" id="PTHR10795">
    <property type="entry name" value="PROPROTEIN CONVERTASE SUBTILISIN/KEXIN"/>
    <property type="match status" value="1"/>
</dbReference>
<dbReference type="InterPro" id="IPR023828">
    <property type="entry name" value="Peptidase_S8_Ser-AS"/>
</dbReference>
<dbReference type="InterPro" id="IPR045051">
    <property type="entry name" value="SBT"/>
</dbReference>
<dbReference type="Gene3D" id="2.60.40.2310">
    <property type="match status" value="1"/>
</dbReference>
<sequence>MAAAALIGGALSAAPLAPGASAAPATQKQADLVRAYGLDKDVKKSPQNTYVVLLKSDPLLARFGKDQLDTTAAHDAQSAIVKSHDEIVKDADVSTGAVLQDLTVAANGFSVNVDHAAAVRLAADPQVAAVVPDELRQAQGASSAAPATVQRTGHHDRGLTVLPSHSQPGHDRPGKRPPYHPSSGSSVPTEEDFLNLTGHGEAYDAGITGEGVLVGVIDTGIWPEHPSFADDGTLPAAPVLAGDSCQFGNTLANPNDKDFTCNDKLVGARDMTTTYRAVEGAEPDEFVSARDDEGHGTHTASTAAGDAGVKAFIHGKYVDTTSGIAPRAQIVAYKALGNNGGFGSDLMSSIDQAVADGVDVINYSVGGGADLTGADAISFLFASRAGVFSAVSAGNDGPDPETIGGPSDAPWVTSVAASTETRFYQGTVRLGNGKSYTGASISGKVAHARIVDAATLGNALCDPAVPFSSSVAGAIVICTRGLAAGRVATSLTVKNAGGVGEILANVDHPEQDNLFTDNFWVPTVHMDQDVADKVRAYIARAGGRATASIVDTGKIVRQPWKAPSVTVFSSRGPSPTSASIIKPDIAAPGIQVLAGASPYTDEGFVQGELFQAIAGTSMSSPQIAGMYALVKQAHPDWTQAEAKSALQTTASLDILSNDRRTPANPFERGAGQVNPGKVARPGMFDPGLVYDAGFEDYLAFLCGAVPGAVSQARCAALAGAGFPTEAQNLNLATIGNQALVGRETVKRKVTNVSGKTLTVDADTSDAPAGYTVSVSPRRLTVPAGGTASFEVTIANNGAPVGAWRFGNLTWRGSGYRVNSTIAVRGASIGAPAVVTGSGASGTVDVPVKFGYDGTYKAVPSGLVASAPLTGTVLQDPDQKFGTPDDTQGGVTKVPVTIGSTSYWRIQYVKPGNDDIDLYLLDSTGKVVAQSTAGGTNELIELSHPAAGSYTLAVHGWQVTGTHQFSIDNWVVPTGQGSLTVTSAPTTATVAGTGTVSLAWTGASPAGVYYGSVDHTDGTNELAQTVVQVTGAS</sequence>
<keyword evidence="2 6" id="KW-0645">Protease</keyword>
<dbReference type="PRINTS" id="PR00723">
    <property type="entry name" value="SUBTILISIN"/>
</dbReference>
<dbReference type="Pfam" id="PF00082">
    <property type="entry name" value="Peptidase_S8"/>
    <property type="match status" value="1"/>
</dbReference>
<keyword evidence="3 9" id="KW-0732">Signal</keyword>
<keyword evidence="4 6" id="KW-0378">Hydrolase</keyword>
<dbReference type="InterPro" id="IPR010259">
    <property type="entry name" value="S8pro/Inhibitor_I9"/>
</dbReference>
<evidence type="ECO:0000256" key="7">
    <source>
        <dbReference type="RuleBase" id="RU003355"/>
    </source>
</evidence>
<dbReference type="InterPro" id="IPR003137">
    <property type="entry name" value="PA_domain"/>
</dbReference>
<evidence type="ECO:0008006" key="16">
    <source>
        <dbReference type="Google" id="ProtNLM"/>
    </source>
</evidence>
<evidence type="ECO:0000256" key="5">
    <source>
        <dbReference type="ARBA" id="ARBA00022825"/>
    </source>
</evidence>
<feature type="domain" description="Peptidase S8/S53" evidence="10">
    <location>
        <begin position="209"/>
        <end position="666"/>
    </location>
</feature>
<dbReference type="Gene3D" id="3.50.30.30">
    <property type="match status" value="1"/>
</dbReference>
<dbReference type="Gene3D" id="2.60.120.380">
    <property type="match status" value="1"/>
</dbReference>
<evidence type="ECO:0000256" key="6">
    <source>
        <dbReference type="PROSITE-ProRule" id="PRU01240"/>
    </source>
</evidence>
<evidence type="ECO:0000256" key="3">
    <source>
        <dbReference type="ARBA" id="ARBA00022729"/>
    </source>
</evidence>
<organism evidence="14 15">
    <name type="scientific">Nocardioides panacihumi</name>
    <dbReference type="NCBI Taxonomy" id="400774"/>
    <lineage>
        <taxon>Bacteria</taxon>
        <taxon>Bacillati</taxon>
        <taxon>Actinomycetota</taxon>
        <taxon>Actinomycetes</taxon>
        <taxon>Propionibacteriales</taxon>
        <taxon>Nocardioidaceae</taxon>
        <taxon>Nocardioides</taxon>
    </lineage>
</organism>
<dbReference type="PROSITE" id="PS51892">
    <property type="entry name" value="SUBTILASE"/>
    <property type="match status" value="1"/>
</dbReference>
<proteinExistence type="inferred from homology"/>
<feature type="domain" description="PA" evidence="11">
    <location>
        <begin position="453"/>
        <end position="532"/>
    </location>
</feature>